<evidence type="ECO:0000313" key="3">
    <source>
        <dbReference type="Proteomes" id="UP000190890"/>
    </source>
</evidence>
<proteinExistence type="predicted"/>
<sequence>MNIGVQIERFKLISNYMKNDKYRKSFNELAIKTFNIDFDKWFKEGLLNENYINYSFLCEDKVVANVSVNKFFIIYNGQIHKSIQIGTVMTKEEYRNKGLIRKLMDKILKEYEEYDLIYLFANKSVLDFYPKFGFKRVIEGKYEMNTNQIEHIQLNNNNIMKLNLEKNEHKRIIKKIAQKRIAISQKLCAIKDMWPLYVYCNYEFRDELYYLKQEEIIVILKRENDVVELYDILSENDFDLDRVICQIIKKEDKRLKFKFVPDSTKSKYIFDFELIDKTEDYLFILEGKETLSDGILFPITSHT</sequence>
<dbReference type="RefSeq" id="WP_077848863.1">
    <property type="nucleotide sequence ID" value="NZ_LZZM01000198.1"/>
</dbReference>
<dbReference type="CDD" id="cd04301">
    <property type="entry name" value="NAT_SF"/>
    <property type="match status" value="1"/>
</dbReference>
<keyword evidence="3" id="KW-1185">Reference proteome</keyword>
<dbReference type="PROSITE" id="PS51186">
    <property type="entry name" value="GNAT"/>
    <property type="match status" value="1"/>
</dbReference>
<dbReference type="InterPro" id="IPR016181">
    <property type="entry name" value="Acyl_CoA_acyltransferase"/>
</dbReference>
<dbReference type="EMBL" id="LZZM01000198">
    <property type="protein sequence ID" value="OOM74532.1"/>
    <property type="molecule type" value="Genomic_DNA"/>
</dbReference>
<organism evidence="2 3">
    <name type="scientific">Clostridium puniceum</name>
    <dbReference type="NCBI Taxonomy" id="29367"/>
    <lineage>
        <taxon>Bacteria</taxon>
        <taxon>Bacillati</taxon>
        <taxon>Bacillota</taxon>
        <taxon>Clostridia</taxon>
        <taxon>Eubacteriales</taxon>
        <taxon>Clostridiaceae</taxon>
        <taxon>Clostridium</taxon>
    </lineage>
</organism>
<dbReference type="AlphaFoldDB" id="A0A1S8TA29"/>
<dbReference type="SUPFAM" id="SSF55729">
    <property type="entry name" value="Acyl-CoA N-acyltransferases (Nat)"/>
    <property type="match status" value="1"/>
</dbReference>
<evidence type="ECO:0000259" key="1">
    <source>
        <dbReference type="PROSITE" id="PS51186"/>
    </source>
</evidence>
<accession>A0A1S8TA29</accession>
<dbReference type="InterPro" id="IPR000182">
    <property type="entry name" value="GNAT_dom"/>
</dbReference>
<name>A0A1S8TA29_9CLOT</name>
<feature type="domain" description="N-acetyltransferase" evidence="1">
    <location>
        <begin position="14"/>
        <end position="165"/>
    </location>
</feature>
<dbReference type="STRING" id="29367.CLPUN_38800"/>
<dbReference type="OrthoDB" id="9804948at2"/>
<dbReference type="Gene3D" id="3.40.630.30">
    <property type="match status" value="1"/>
</dbReference>
<comment type="caution">
    <text evidence="2">The sequence shown here is derived from an EMBL/GenBank/DDBJ whole genome shotgun (WGS) entry which is preliminary data.</text>
</comment>
<dbReference type="Proteomes" id="UP000190890">
    <property type="component" value="Unassembled WGS sequence"/>
</dbReference>
<gene>
    <name evidence="2" type="ORF">CLPUN_38800</name>
</gene>
<dbReference type="GO" id="GO:0016747">
    <property type="term" value="F:acyltransferase activity, transferring groups other than amino-acyl groups"/>
    <property type="evidence" value="ECO:0007669"/>
    <property type="project" value="InterPro"/>
</dbReference>
<protein>
    <recommendedName>
        <fullName evidence="1">N-acetyltransferase domain-containing protein</fullName>
    </recommendedName>
</protein>
<reference evidence="2 3" key="1">
    <citation type="submission" date="2016-05" db="EMBL/GenBank/DDBJ databases">
        <title>Microbial solvent formation.</title>
        <authorList>
            <person name="Poehlein A."/>
            <person name="Montoya Solano J.D."/>
            <person name="Flitsch S."/>
            <person name="Krabben P."/>
            <person name="Duerre P."/>
            <person name="Daniel R."/>
        </authorList>
    </citation>
    <scope>NUCLEOTIDE SEQUENCE [LARGE SCALE GENOMIC DNA]</scope>
    <source>
        <strain evidence="2 3">DSM 2619</strain>
    </source>
</reference>
<evidence type="ECO:0000313" key="2">
    <source>
        <dbReference type="EMBL" id="OOM74532.1"/>
    </source>
</evidence>
<dbReference type="Pfam" id="PF13527">
    <property type="entry name" value="Acetyltransf_9"/>
    <property type="match status" value="1"/>
</dbReference>